<comment type="caution">
    <text evidence="5">The sequence shown here is derived from an EMBL/GenBank/DDBJ whole genome shotgun (WGS) entry which is preliminary data.</text>
</comment>
<evidence type="ECO:0000313" key="6">
    <source>
        <dbReference type="Proteomes" id="UP001241169"/>
    </source>
</evidence>
<protein>
    <submittedName>
        <fullName evidence="5">SWIM zinc finger protein</fullName>
    </submittedName>
</protein>
<feature type="domain" description="SWIM-type" evidence="4">
    <location>
        <begin position="125"/>
        <end position="157"/>
    </location>
</feature>
<dbReference type="InterPro" id="IPR007527">
    <property type="entry name" value="Znf_SWIM"/>
</dbReference>
<keyword evidence="1" id="KW-0479">Metal-binding</keyword>
<evidence type="ECO:0000259" key="4">
    <source>
        <dbReference type="PROSITE" id="PS50966"/>
    </source>
</evidence>
<evidence type="ECO:0000259" key="3">
    <source>
        <dbReference type="PROSITE" id="PS50089"/>
    </source>
</evidence>
<dbReference type="InterPro" id="IPR013083">
    <property type="entry name" value="Znf_RING/FYVE/PHD"/>
</dbReference>
<organism evidence="5 6">
    <name type="scientific">Colletotrichum paranaense</name>
    <dbReference type="NCBI Taxonomy" id="1914294"/>
    <lineage>
        <taxon>Eukaryota</taxon>
        <taxon>Fungi</taxon>
        <taxon>Dikarya</taxon>
        <taxon>Ascomycota</taxon>
        <taxon>Pezizomycotina</taxon>
        <taxon>Sordariomycetes</taxon>
        <taxon>Hypocreomycetidae</taxon>
        <taxon>Glomerellales</taxon>
        <taxon>Glomerellaceae</taxon>
        <taxon>Colletotrichum</taxon>
        <taxon>Colletotrichum acutatum species complex</taxon>
    </lineage>
</organism>
<dbReference type="RefSeq" id="XP_060342035.1">
    <property type="nucleotide sequence ID" value="XM_060499110.1"/>
</dbReference>
<evidence type="ECO:0000313" key="5">
    <source>
        <dbReference type="EMBL" id="KAK1521337.1"/>
    </source>
</evidence>
<dbReference type="PROSITE" id="PS50089">
    <property type="entry name" value="ZF_RING_2"/>
    <property type="match status" value="1"/>
</dbReference>
<evidence type="ECO:0000256" key="1">
    <source>
        <dbReference type="PROSITE-ProRule" id="PRU00175"/>
    </source>
</evidence>
<dbReference type="PANTHER" id="PTHR21540">
    <property type="entry name" value="RING FINGER AND SWIM DOMAIN-CONTAINING PROTEIN 2"/>
    <property type="match status" value="1"/>
</dbReference>
<dbReference type="InterPro" id="IPR001841">
    <property type="entry name" value="Znf_RING"/>
</dbReference>
<accession>A0ABQ9S0Q7</accession>
<dbReference type="CDD" id="cd16494">
    <property type="entry name" value="RING-CH-C4HC3_ZSWM2"/>
    <property type="match status" value="1"/>
</dbReference>
<dbReference type="Pfam" id="PF13639">
    <property type="entry name" value="zf-RING_2"/>
    <property type="match status" value="1"/>
</dbReference>
<proteinExistence type="predicted"/>
<keyword evidence="1" id="KW-0863">Zinc-finger</keyword>
<gene>
    <name evidence="5" type="ORF">CPAR01_14860</name>
</gene>
<keyword evidence="6" id="KW-1185">Reference proteome</keyword>
<reference evidence="5 6" key="1">
    <citation type="submission" date="2016-10" db="EMBL/GenBank/DDBJ databases">
        <title>The genome sequence of Colletotrichum fioriniae PJ7.</title>
        <authorList>
            <person name="Baroncelli R."/>
        </authorList>
    </citation>
    <scope>NUCLEOTIDE SEQUENCE [LARGE SCALE GENOMIC DNA]</scope>
    <source>
        <strain evidence="5 6">IMI 384185</strain>
    </source>
</reference>
<keyword evidence="1" id="KW-0862">Zinc</keyword>
<feature type="compositionally biased region" description="Low complexity" evidence="2">
    <location>
        <begin position="22"/>
        <end position="37"/>
    </location>
</feature>
<dbReference type="Proteomes" id="UP001241169">
    <property type="component" value="Unassembled WGS sequence"/>
</dbReference>
<dbReference type="EMBL" id="MOPA01000017">
    <property type="protein sequence ID" value="KAK1521337.1"/>
    <property type="molecule type" value="Genomic_DNA"/>
</dbReference>
<dbReference type="GeneID" id="85383009"/>
<dbReference type="Gene3D" id="3.30.40.10">
    <property type="entry name" value="Zinc/RING finger domain, C3HC4 (zinc finger)"/>
    <property type="match status" value="1"/>
</dbReference>
<feature type="compositionally biased region" description="Low complexity" evidence="2">
    <location>
        <begin position="1"/>
        <end position="15"/>
    </location>
</feature>
<dbReference type="SUPFAM" id="SSF57850">
    <property type="entry name" value="RING/U-box"/>
    <property type="match status" value="1"/>
</dbReference>
<dbReference type="PANTHER" id="PTHR21540:SF0">
    <property type="entry name" value="PHD FAMILY PROTEIN"/>
    <property type="match status" value="1"/>
</dbReference>
<feature type="region of interest" description="Disordered" evidence="2">
    <location>
        <begin position="1"/>
        <end position="84"/>
    </location>
</feature>
<name>A0ABQ9S0Q7_9PEZI</name>
<sequence length="386" mass="43058">MAGPRSSTSTAATRSVSNHSKTAGSSPPKSATATPSPARKRKADTSDDALSSPPSSRKVKNLKTVSTSTGEKRLRRYRSKPPQSFHEVYHRATTQRFYVLERRRCGTPDAPEEEVELTGSTGNVYTVKIGQTPSCSCPHAMKGNQCKHWLYVMSRVLRAKFEYTYQLALVPSELNEIFDKAPPIDPQADDSKNKNRKPIDGDCPICFCELESDNNETIVWCRAACGQNIHRECFETWAATKRRDSYGSSDVTCPYCRSLWQGDDDMIKNIKKGGKITREGYVNVAEQLGISTQRVRLSDAQHLGSAVGYDASLTLFQSDQAQPASLVFTSELLTLSWRLLLTLCQKQPRFMFQLTENTSTMDLRATSAVSTTMLFAAPTANVWRRR</sequence>
<dbReference type="InterPro" id="IPR039903">
    <property type="entry name" value="Zswim2"/>
</dbReference>
<dbReference type="PROSITE" id="PS50966">
    <property type="entry name" value="ZF_SWIM"/>
    <property type="match status" value="1"/>
</dbReference>
<feature type="domain" description="RING-type" evidence="3">
    <location>
        <begin position="203"/>
        <end position="257"/>
    </location>
</feature>
<evidence type="ECO:0000256" key="2">
    <source>
        <dbReference type="SAM" id="MobiDB-lite"/>
    </source>
</evidence>